<reference evidence="3" key="1">
    <citation type="submission" date="2017-11" db="EMBL/GenBank/DDBJ databases">
        <authorList>
            <person name="Seth-Smith MB H."/>
        </authorList>
    </citation>
    <scope>NUCLEOTIDE SEQUENCE [LARGE SCALE GENOMIC DNA]</scope>
</reference>
<keyword evidence="1" id="KW-0472">Membrane</keyword>
<gene>
    <name evidence="2" type="ORF">C834K_0529</name>
</gene>
<dbReference type="RefSeq" id="WP_117274295.1">
    <property type="nucleotide sequence ID" value="NZ_LS992154.1"/>
</dbReference>
<accession>A0A3B0Q7Q7</accession>
<proteinExistence type="predicted"/>
<dbReference type="Proteomes" id="UP000258476">
    <property type="component" value="Chromosome"/>
</dbReference>
<keyword evidence="1" id="KW-1133">Transmembrane helix</keyword>
<feature type="transmembrane region" description="Helical" evidence="1">
    <location>
        <begin position="26"/>
        <end position="43"/>
    </location>
</feature>
<sequence length="195" mass="21577">MSGFINLGPKTPLGSPFEVSLLPDNAGINILGSIPIIGIWFGLKRIAAISEYSTIFGPHTGINRVIIKDLGSGNYHTQSITSYTRGHYFRGIAEISGLGVVLTILEFIASVLQLIILIALLLTAILTLIVVIPFTFVCSAVLARKQIINKYRFQDMSESKYEKKIKEENAKKNRIGWHEEPVNLISIFNNILFSS</sequence>
<keyword evidence="1" id="KW-0812">Transmembrane</keyword>
<evidence type="ECO:0000256" key="1">
    <source>
        <dbReference type="SAM" id="Phobius"/>
    </source>
</evidence>
<feature type="transmembrane region" description="Helical" evidence="1">
    <location>
        <begin position="114"/>
        <end position="143"/>
    </location>
</feature>
<evidence type="ECO:0000313" key="2">
    <source>
        <dbReference type="EMBL" id="SYX08987.1"/>
    </source>
</evidence>
<organism evidence="2 3">
    <name type="scientific">Chlamydia poikilotherma</name>
    <dbReference type="NCBI Taxonomy" id="1967783"/>
    <lineage>
        <taxon>Bacteria</taxon>
        <taxon>Pseudomonadati</taxon>
        <taxon>Chlamydiota</taxon>
        <taxon>Chlamydiia</taxon>
        <taxon>Chlamydiales</taxon>
        <taxon>Chlamydiaceae</taxon>
        <taxon>Chlamydia/Chlamydophila group</taxon>
        <taxon>Chlamydia</taxon>
    </lineage>
</organism>
<dbReference type="OrthoDB" id="19226at2"/>
<dbReference type="EMBL" id="LS992154">
    <property type="protein sequence ID" value="SYX08987.1"/>
    <property type="molecule type" value="Genomic_DNA"/>
</dbReference>
<dbReference type="AlphaFoldDB" id="A0A3B0Q7Q7"/>
<protein>
    <submittedName>
        <fullName evidence="2">Uncharacterized protein</fullName>
    </submittedName>
</protein>
<feature type="transmembrane region" description="Helical" evidence="1">
    <location>
        <begin position="88"/>
        <end position="108"/>
    </location>
</feature>
<keyword evidence="3" id="KW-1185">Reference proteome</keyword>
<name>A0A3B0Q7Q7_9CHLA</name>
<dbReference type="KEGG" id="chla:C834K_0529"/>
<evidence type="ECO:0000313" key="3">
    <source>
        <dbReference type="Proteomes" id="UP000258476"/>
    </source>
</evidence>